<proteinExistence type="predicted"/>
<dbReference type="GO" id="GO:0016887">
    <property type="term" value="F:ATP hydrolysis activity"/>
    <property type="evidence" value="ECO:0007669"/>
    <property type="project" value="InterPro"/>
</dbReference>
<feature type="transmembrane region" description="Helical" evidence="7">
    <location>
        <begin position="264"/>
        <end position="286"/>
    </location>
</feature>
<dbReference type="InterPro" id="IPR003439">
    <property type="entry name" value="ABC_transporter-like_ATP-bd"/>
</dbReference>
<dbReference type="Pfam" id="PF00664">
    <property type="entry name" value="ABC_membrane"/>
    <property type="match status" value="1"/>
</dbReference>
<feature type="transmembrane region" description="Helical" evidence="7">
    <location>
        <begin position="34"/>
        <end position="59"/>
    </location>
</feature>
<feature type="transmembrane region" description="Helical" evidence="7">
    <location>
        <begin position="71"/>
        <end position="97"/>
    </location>
</feature>
<dbReference type="SUPFAM" id="SSF90123">
    <property type="entry name" value="ABC transporter transmembrane region"/>
    <property type="match status" value="1"/>
</dbReference>
<dbReference type="PANTHER" id="PTHR43394">
    <property type="entry name" value="ATP-DEPENDENT PERMEASE MDL1, MITOCHONDRIAL"/>
    <property type="match status" value="1"/>
</dbReference>
<reference evidence="10 11" key="1">
    <citation type="submission" date="2019-12" db="EMBL/GenBank/DDBJ databases">
        <title>Corynebacterium sp. nov., isolated from feces of the Anser Albifrons in China.</title>
        <authorList>
            <person name="Liu Q."/>
        </authorList>
    </citation>
    <scope>NUCLEOTIDE SEQUENCE [LARGE SCALE GENOMIC DNA]</scope>
    <source>
        <strain evidence="10 11">4H37-19</strain>
    </source>
</reference>
<dbReference type="Gene3D" id="3.40.50.300">
    <property type="entry name" value="P-loop containing nucleotide triphosphate hydrolases"/>
    <property type="match status" value="1"/>
</dbReference>
<sequence>MENKKSAFAYDSLPPAGLKKSIRLLKSLETFPTLWWWLGLSLIIFLIQIAIVSSSFFVGKLIDHIGDSGQFQFYLVMMAVTLAIDNIGRGAILPWIFRSKFTRIATELRVKALDSTLHTPVPRLYQIGTGSIITRLTKDIDNAVLTLGDSGERLVVTLLAFPFTLVSLCIISPFYILPFFLFGLAVYIWSKNIVQFIPLVANRMSDSEARRNAFLLDAIRGLSTTKAMGLEEWSEKRTEKSSWQVVHQWYRSNPSFFWVIRRGYFSYFSLLMMVLGLSLLLAYLGWISIGEASTAVVLIVRLEIRIFMLLEFSAELQRAFTSAGRAIALANLSEDIVQPDGVGLPATLKNPDIVIKDLSFSYPSGAEVLSNLNLNLQGGTTTALVGSSGAGKSTLAVLIAGLQYPTAGSITVGGVNINTEANDAWITSHITLISQEVHLFAGTLREDLHMALPGASDVTLIHALSQAGLDPNGPLWHRWLPQGLDTPVGAGSNELAPEVVQVISLARVLLRNPPVLIMDEATSEAGSEHARLLEAAASKAAHGRTSLVVAHRLDQAREADRILVMEAGRIIEDGSHEELINAQGRYAELFSRWQKGDMRH</sequence>
<evidence type="ECO:0000256" key="7">
    <source>
        <dbReference type="SAM" id="Phobius"/>
    </source>
</evidence>
<keyword evidence="2 7" id="KW-0812">Transmembrane</keyword>
<evidence type="ECO:0000313" key="10">
    <source>
        <dbReference type="EMBL" id="QNQ90240.1"/>
    </source>
</evidence>
<keyword evidence="11" id="KW-1185">Reference proteome</keyword>
<dbReference type="Proteomes" id="UP000516320">
    <property type="component" value="Chromosome"/>
</dbReference>
<evidence type="ECO:0000313" key="11">
    <source>
        <dbReference type="Proteomes" id="UP000516320"/>
    </source>
</evidence>
<protein>
    <submittedName>
        <fullName evidence="10">ATP-binding cassette domain-containing protein</fullName>
    </submittedName>
</protein>
<dbReference type="InterPro" id="IPR039421">
    <property type="entry name" value="Type_1_exporter"/>
</dbReference>
<dbReference type="InterPro" id="IPR011527">
    <property type="entry name" value="ABC1_TM_dom"/>
</dbReference>
<dbReference type="PROSITE" id="PS50893">
    <property type="entry name" value="ABC_TRANSPORTER_2"/>
    <property type="match status" value="1"/>
</dbReference>
<keyword evidence="3" id="KW-0547">Nucleotide-binding</keyword>
<evidence type="ECO:0000256" key="3">
    <source>
        <dbReference type="ARBA" id="ARBA00022741"/>
    </source>
</evidence>
<dbReference type="GO" id="GO:0005886">
    <property type="term" value="C:plasma membrane"/>
    <property type="evidence" value="ECO:0007669"/>
    <property type="project" value="UniProtKB-SubCell"/>
</dbReference>
<organism evidence="10 11">
    <name type="scientific">Corynebacterium poyangense</name>
    <dbReference type="NCBI Taxonomy" id="2684405"/>
    <lineage>
        <taxon>Bacteria</taxon>
        <taxon>Bacillati</taxon>
        <taxon>Actinomycetota</taxon>
        <taxon>Actinomycetes</taxon>
        <taxon>Mycobacteriales</taxon>
        <taxon>Corynebacteriaceae</taxon>
        <taxon>Corynebacterium</taxon>
    </lineage>
</organism>
<dbReference type="SUPFAM" id="SSF52540">
    <property type="entry name" value="P-loop containing nucleoside triphosphate hydrolases"/>
    <property type="match status" value="1"/>
</dbReference>
<evidence type="ECO:0000256" key="6">
    <source>
        <dbReference type="ARBA" id="ARBA00023136"/>
    </source>
</evidence>
<feature type="domain" description="ABC transmembrane type-1" evidence="9">
    <location>
        <begin position="38"/>
        <end position="318"/>
    </location>
</feature>
<evidence type="ECO:0000259" key="8">
    <source>
        <dbReference type="PROSITE" id="PS50893"/>
    </source>
</evidence>
<gene>
    <name evidence="10" type="ORF">GP475_05995</name>
</gene>
<feature type="domain" description="ABC transporter" evidence="8">
    <location>
        <begin position="353"/>
        <end position="592"/>
    </location>
</feature>
<dbReference type="InterPro" id="IPR003593">
    <property type="entry name" value="AAA+_ATPase"/>
</dbReference>
<dbReference type="SMART" id="SM00382">
    <property type="entry name" value="AAA"/>
    <property type="match status" value="1"/>
</dbReference>
<keyword evidence="4 10" id="KW-0067">ATP-binding</keyword>
<dbReference type="InterPro" id="IPR027417">
    <property type="entry name" value="P-loop_NTPase"/>
</dbReference>
<evidence type="ECO:0000256" key="5">
    <source>
        <dbReference type="ARBA" id="ARBA00022989"/>
    </source>
</evidence>
<dbReference type="Gene3D" id="1.20.1560.10">
    <property type="entry name" value="ABC transporter type 1, transmembrane domain"/>
    <property type="match status" value="1"/>
</dbReference>
<feature type="transmembrane region" description="Helical" evidence="7">
    <location>
        <begin position="159"/>
        <end position="189"/>
    </location>
</feature>
<accession>A0A7H0SNW5</accession>
<evidence type="ECO:0000259" key="9">
    <source>
        <dbReference type="PROSITE" id="PS50929"/>
    </source>
</evidence>
<comment type="subcellular location">
    <subcellularLocation>
        <location evidence="1">Cell membrane</location>
        <topology evidence="1">Multi-pass membrane protein</topology>
    </subcellularLocation>
</comment>
<evidence type="ECO:0000256" key="2">
    <source>
        <dbReference type="ARBA" id="ARBA00022692"/>
    </source>
</evidence>
<dbReference type="GO" id="GO:0005524">
    <property type="term" value="F:ATP binding"/>
    <property type="evidence" value="ECO:0007669"/>
    <property type="project" value="UniProtKB-KW"/>
</dbReference>
<dbReference type="PANTHER" id="PTHR43394:SF1">
    <property type="entry name" value="ATP-BINDING CASSETTE SUB-FAMILY B MEMBER 10, MITOCHONDRIAL"/>
    <property type="match status" value="1"/>
</dbReference>
<name>A0A7H0SNW5_9CORY</name>
<evidence type="ECO:0000256" key="4">
    <source>
        <dbReference type="ARBA" id="ARBA00022840"/>
    </source>
</evidence>
<dbReference type="EMBL" id="CP046884">
    <property type="protein sequence ID" value="QNQ90240.1"/>
    <property type="molecule type" value="Genomic_DNA"/>
</dbReference>
<keyword evidence="5 7" id="KW-1133">Transmembrane helix</keyword>
<dbReference type="KEGG" id="cpoy:GP475_05995"/>
<dbReference type="AlphaFoldDB" id="A0A7H0SNW5"/>
<dbReference type="PROSITE" id="PS50929">
    <property type="entry name" value="ABC_TM1F"/>
    <property type="match status" value="1"/>
</dbReference>
<dbReference type="RefSeq" id="WP_187975696.1">
    <property type="nucleotide sequence ID" value="NZ_CP046884.1"/>
</dbReference>
<dbReference type="Pfam" id="PF00005">
    <property type="entry name" value="ABC_tran"/>
    <property type="match status" value="1"/>
</dbReference>
<dbReference type="GO" id="GO:0015421">
    <property type="term" value="F:ABC-type oligopeptide transporter activity"/>
    <property type="evidence" value="ECO:0007669"/>
    <property type="project" value="TreeGrafter"/>
</dbReference>
<evidence type="ECO:0000256" key="1">
    <source>
        <dbReference type="ARBA" id="ARBA00004651"/>
    </source>
</evidence>
<keyword evidence="6 7" id="KW-0472">Membrane</keyword>
<dbReference type="InterPro" id="IPR036640">
    <property type="entry name" value="ABC1_TM_sf"/>
</dbReference>